<sequence length="120" mass="13782">MINDSYVDKLRSIIEKKNRPQLFTVHHNSRRIFVHKDLQACSHVFIRIDAEKKSLQVAYLLLDEENTAVHTRNTLPRVNTETPDRDPVISPNNTTLLKRTRAGACQAAGAETIEYKQNNQ</sequence>
<evidence type="ECO:0000313" key="1">
    <source>
        <dbReference type="EMBL" id="GBP58768.1"/>
    </source>
</evidence>
<protein>
    <submittedName>
        <fullName evidence="1">Uncharacterized protein</fullName>
    </submittedName>
</protein>
<dbReference type="AlphaFoldDB" id="A0A4C1X4V9"/>
<keyword evidence="2" id="KW-1185">Reference proteome</keyword>
<organism evidence="1 2">
    <name type="scientific">Eumeta variegata</name>
    <name type="common">Bagworm moth</name>
    <name type="synonym">Eumeta japonica</name>
    <dbReference type="NCBI Taxonomy" id="151549"/>
    <lineage>
        <taxon>Eukaryota</taxon>
        <taxon>Metazoa</taxon>
        <taxon>Ecdysozoa</taxon>
        <taxon>Arthropoda</taxon>
        <taxon>Hexapoda</taxon>
        <taxon>Insecta</taxon>
        <taxon>Pterygota</taxon>
        <taxon>Neoptera</taxon>
        <taxon>Endopterygota</taxon>
        <taxon>Lepidoptera</taxon>
        <taxon>Glossata</taxon>
        <taxon>Ditrysia</taxon>
        <taxon>Tineoidea</taxon>
        <taxon>Psychidae</taxon>
        <taxon>Oiketicinae</taxon>
        <taxon>Eumeta</taxon>
    </lineage>
</organism>
<accession>A0A4C1X4V9</accession>
<dbReference type="EMBL" id="BGZK01000743">
    <property type="protein sequence ID" value="GBP58768.1"/>
    <property type="molecule type" value="Genomic_DNA"/>
</dbReference>
<gene>
    <name evidence="1" type="ORF">EVAR_35547_1</name>
</gene>
<dbReference type="OrthoDB" id="7700111at2759"/>
<reference evidence="1 2" key="1">
    <citation type="journal article" date="2019" name="Commun. Biol.">
        <title>The bagworm genome reveals a unique fibroin gene that provides high tensile strength.</title>
        <authorList>
            <person name="Kono N."/>
            <person name="Nakamura H."/>
            <person name="Ohtoshi R."/>
            <person name="Tomita M."/>
            <person name="Numata K."/>
            <person name="Arakawa K."/>
        </authorList>
    </citation>
    <scope>NUCLEOTIDE SEQUENCE [LARGE SCALE GENOMIC DNA]</scope>
</reference>
<proteinExistence type="predicted"/>
<name>A0A4C1X4V9_EUMVA</name>
<comment type="caution">
    <text evidence="1">The sequence shown here is derived from an EMBL/GenBank/DDBJ whole genome shotgun (WGS) entry which is preliminary data.</text>
</comment>
<evidence type="ECO:0000313" key="2">
    <source>
        <dbReference type="Proteomes" id="UP000299102"/>
    </source>
</evidence>
<dbReference type="Proteomes" id="UP000299102">
    <property type="component" value="Unassembled WGS sequence"/>
</dbReference>